<keyword evidence="1" id="KW-0472">Membrane</keyword>
<protein>
    <submittedName>
        <fullName evidence="2">Uncharacterized protein</fullName>
    </submittedName>
</protein>
<name>A0A956M417_UNCEI</name>
<accession>A0A956M417</accession>
<gene>
    <name evidence="2" type="ORF">KC729_18180</name>
</gene>
<evidence type="ECO:0000313" key="2">
    <source>
        <dbReference type="EMBL" id="MCA9729620.1"/>
    </source>
</evidence>
<organism evidence="2 3">
    <name type="scientific">Eiseniibacteriota bacterium</name>
    <dbReference type="NCBI Taxonomy" id="2212470"/>
    <lineage>
        <taxon>Bacteria</taxon>
        <taxon>Candidatus Eiseniibacteriota</taxon>
    </lineage>
</organism>
<sequence>MSEPRNGLVSVLGGIGLTRAILSAFLIVLWLLYFFGTDLAFSSLVTDCLIRTGMNGILVLALVPAV</sequence>
<dbReference type="EMBL" id="JAGQHR010000770">
    <property type="protein sequence ID" value="MCA9729620.1"/>
    <property type="molecule type" value="Genomic_DNA"/>
</dbReference>
<feature type="non-terminal residue" evidence="2">
    <location>
        <position position="66"/>
    </location>
</feature>
<proteinExistence type="predicted"/>
<keyword evidence="1" id="KW-1133">Transmembrane helix</keyword>
<reference evidence="2" key="2">
    <citation type="journal article" date="2021" name="Microbiome">
        <title>Successional dynamics and alternative stable states in a saline activated sludge microbial community over 9 years.</title>
        <authorList>
            <person name="Wang Y."/>
            <person name="Ye J."/>
            <person name="Ju F."/>
            <person name="Liu L."/>
            <person name="Boyd J.A."/>
            <person name="Deng Y."/>
            <person name="Parks D.H."/>
            <person name="Jiang X."/>
            <person name="Yin X."/>
            <person name="Woodcroft B.J."/>
            <person name="Tyson G.W."/>
            <person name="Hugenholtz P."/>
            <person name="Polz M.F."/>
            <person name="Zhang T."/>
        </authorList>
    </citation>
    <scope>NUCLEOTIDE SEQUENCE</scope>
    <source>
        <strain evidence="2">HKST-UBA01</strain>
    </source>
</reference>
<evidence type="ECO:0000256" key="1">
    <source>
        <dbReference type="SAM" id="Phobius"/>
    </source>
</evidence>
<reference evidence="2" key="1">
    <citation type="submission" date="2020-04" db="EMBL/GenBank/DDBJ databases">
        <authorList>
            <person name="Zhang T."/>
        </authorList>
    </citation>
    <scope>NUCLEOTIDE SEQUENCE</scope>
    <source>
        <strain evidence="2">HKST-UBA01</strain>
    </source>
</reference>
<evidence type="ECO:0000313" key="3">
    <source>
        <dbReference type="Proteomes" id="UP000697710"/>
    </source>
</evidence>
<dbReference type="AlphaFoldDB" id="A0A956M417"/>
<dbReference type="Proteomes" id="UP000697710">
    <property type="component" value="Unassembled WGS sequence"/>
</dbReference>
<keyword evidence="1" id="KW-0812">Transmembrane</keyword>
<comment type="caution">
    <text evidence="2">The sequence shown here is derived from an EMBL/GenBank/DDBJ whole genome shotgun (WGS) entry which is preliminary data.</text>
</comment>
<feature type="transmembrane region" description="Helical" evidence="1">
    <location>
        <begin position="7"/>
        <end position="33"/>
    </location>
</feature>